<dbReference type="EMBL" id="DTDV01000003">
    <property type="protein sequence ID" value="HGK22931.1"/>
    <property type="molecule type" value="Genomic_DNA"/>
</dbReference>
<proteinExistence type="predicted"/>
<comment type="caution">
    <text evidence="1">The sequence shown here is derived from an EMBL/GenBank/DDBJ whole genome shotgun (WGS) entry which is preliminary data.</text>
</comment>
<dbReference type="InterPro" id="IPR019117">
    <property type="entry name" value="CRISPR-assoc_protein_Cmr3"/>
</dbReference>
<dbReference type="AlphaFoldDB" id="A0A7V3ZH65"/>
<evidence type="ECO:0000313" key="1">
    <source>
        <dbReference type="EMBL" id="HGK22931.1"/>
    </source>
</evidence>
<dbReference type="Pfam" id="PF09700">
    <property type="entry name" value="Cas_Cmr3"/>
    <property type="match status" value="1"/>
</dbReference>
<dbReference type="InterPro" id="IPR010165">
    <property type="entry name" value="CRISPR-Cmr3_IIIB"/>
</dbReference>
<dbReference type="NCBIfam" id="TIGR01888">
    <property type="entry name" value="cas_cmr3"/>
    <property type="match status" value="1"/>
</dbReference>
<sequence length="378" mass="43856">MFYRIKPLDTLFFRDGRPFTMGAETWANLIFPPYPTTVYGSIRSWLIFEKGNLKDFENGKFKSELGTLNNKGSLKITGIFIELNGTLRFQIPKDLLESNKNERTLSSIDLIQRSKIFISDYDLDYILVNKSDEKLDEAEGFLDSKNLVNYLKGKKINLESTDINIKEVFEREHKIGIKRNRKTLSSEESYIYRIPMIRLKKEASLFVQIEGLNSYPEQGLIQLGGESKTARIEKYNYDLLKDLRDLNFEFKNNIFKLYLATPSIFNKGWLPEWIDKSNYEGKYNGIRLKLISCIIGKYNLIGGWDLANQKPKPMFKAVPAGSIYYFKILDNTTPEKIKETFHLKNISDINSEEGYGLSLIGEVLRDDKSDYSCWNISF</sequence>
<accession>A0A7V3ZH65</accession>
<reference evidence="1" key="1">
    <citation type="journal article" date="2020" name="mSystems">
        <title>Genome- and Community-Level Interaction Insights into Carbon Utilization and Element Cycling Functions of Hydrothermarchaeota in Hydrothermal Sediment.</title>
        <authorList>
            <person name="Zhou Z."/>
            <person name="Liu Y."/>
            <person name="Xu W."/>
            <person name="Pan J."/>
            <person name="Luo Z.H."/>
            <person name="Li M."/>
        </authorList>
    </citation>
    <scope>NUCLEOTIDE SEQUENCE [LARGE SCALE GENOMIC DNA]</scope>
    <source>
        <strain evidence="1">SpSt-70</strain>
    </source>
</reference>
<dbReference type="Gene3D" id="3.30.70.2940">
    <property type="match status" value="1"/>
</dbReference>
<organism evidence="1">
    <name type="scientific">Dictyoglomus thermophilum</name>
    <dbReference type="NCBI Taxonomy" id="14"/>
    <lineage>
        <taxon>Bacteria</taxon>
        <taxon>Pseudomonadati</taxon>
        <taxon>Dictyoglomota</taxon>
        <taxon>Dictyoglomia</taxon>
        <taxon>Dictyoglomales</taxon>
        <taxon>Dictyoglomaceae</taxon>
        <taxon>Dictyoglomus</taxon>
    </lineage>
</organism>
<gene>
    <name evidence="1" type="primary">cmr3</name>
    <name evidence="1" type="ORF">ENU78_00525</name>
</gene>
<protein>
    <submittedName>
        <fullName evidence="1">Type III-B CRISPR module-associated protein Cmr3</fullName>
    </submittedName>
</protein>
<dbReference type="CDD" id="cd09748">
    <property type="entry name" value="Cmr3_III-B"/>
    <property type="match status" value="1"/>
</dbReference>
<name>A0A7V3ZH65_DICTH</name>
<dbReference type="Gene3D" id="2.60.40.4350">
    <property type="match status" value="1"/>
</dbReference>